<dbReference type="EMBL" id="JAZDWU010000004">
    <property type="protein sequence ID" value="KAL0003937.1"/>
    <property type="molecule type" value="Genomic_DNA"/>
</dbReference>
<name>A0AAW2D064_9ROSI</name>
<gene>
    <name evidence="1" type="ORF">SO802_011498</name>
</gene>
<accession>A0AAW2D064</accession>
<comment type="caution">
    <text evidence="1">The sequence shown here is derived from an EMBL/GenBank/DDBJ whole genome shotgun (WGS) entry which is preliminary data.</text>
</comment>
<protein>
    <submittedName>
        <fullName evidence="1">Uncharacterized protein</fullName>
    </submittedName>
</protein>
<reference evidence="1 2" key="1">
    <citation type="submission" date="2024-01" db="EMBL/GenBank/DDBJ databases">
        <title>A telomere-to-telomere, gap-free genome of sweet tea (Lithocarpus litseifolius).</title>
        <authorList>
            <person name="Zhou J."/>
        </authorList>
    </citation>
    <scope>NUCLEOTIDE SEQUENCE [LARGE SCALE GENOMIC DNA]</scope>
    <source>
        <strain evidence="1">Zhou-2022a</strain>
        <tissue evidence="1">Leaf</tissue>
    </source>
</reference>
<evidence type="ECO:0000313" key="1">
    <source>
        <dbReference type="EMBL" id="KAL0003937.1"/>
    </source>
</evidence>
<organism evidence="1 2">
    <name type="scientific">Lithocarpus litseifolius</name>
    <dbReference type="NCBI Taxonomy" id="425828"/>
    <lineage>
        <taxon>Eukaryota</taxon>
        <taxon>Viridiplantae</taxon>
        <taxon>Streptophyta</taxon>
        <taxon>Embryophyta</taxon>
        <taxon>Tracheophyta</taxon>
        <taxon>Spermatophyta</taxon>
        <taxon>Magnoliopsida</taxon>
        <taxon>eudicotyledons</taxon>
        <taxon>Gunneridae</taxon>
        <taxon>Pentapetalae</taxon>
        <taxon>rosids</taxon>
        <taxon>fabids</taxon>
        <taxon>Fagales</taxon>
        <taxon>Fagaceae</taxon>
        <taxon>Lithocarpus</taxon>
    </lineage>
</organism>
<sequence length="52" mass="5528">MAYTIEPALDITGVTGVKMMPFGVGRRIYPGLIEHGHCACSSYASSKNGARI</sequence>
<keyword evidence="2" id="KW-1185">Reference proteome</keyword>
<dbReference type="Proteomes" id="UP001459277">
    <property type="component" value="Unassembled WGS sequence"/>
</dbReference>
<evidence type="ECO:0000313" key="2">
    <source>
        <dbReference type="Proteomes" id="UP001459277"/>
    </source>
</evidence>
<proteinExistence type="predicted"/>
<dbReference type="AlphaFoldDB" id="A0AAW2D064"/>